<keyword evidence="4 6" id="KW-0804">Transcription</keyword>
<evidence type="ECO:0000256" key="5">
    <source>
        <dbReference type="ARBA" id="ARBA00023242"/>
    </source>
</evidence>
<keyword evidence="2 6" id="KW-0805">Transcription regulation</keyword>
<evidence type="ECO:0000313" key="9">
    <source>
        <dbReference type="EMBL" id="CAK9135179.1"/>
    </source>
</evidence>
<feature type="compositionally biased region" description="Polar residues" evidence="7">
    <location>
        <begin position="164"/>
        <end position="183"/>
    </location>
</feature>
<organism evidence="9 10">
    <name type="scientific">Ilex paraguariensis</name>
    <name type="common">yerba mate</name>
    <dbReference type="NCBI Taxonomy" id="185542"/>
    <lineage>
        <taxon>Eukaryota</taxon>
        <taxon>Viridiplantae</taxon>
        <taxon>Streptophyta</taxon>
        <taxon>Embryophyta</taxon>
        <taxon>Tracheophyta</taxon>
        <taxon>Spermatophyta</taxon>
        <taxon>Magnoliopsida</taxon>
        <taxon>eudicotyledons</taxon>
        <taxon>Gunneridae</taxon>
        <taxon>Pentapetalae</taxon>
        <taxon>asterids</taxon>
        <taxon>campanulids</taxon>
        <taxon>Aquifoliales</taxon>
        <taxon>Aquifoliaceae</taxon>
        <taxon>Ilex</taxon>
    </lineage>
</organism>
<gene>
    <name evidence="9" type="ORF">ILEXP_LOCUS2111</name>
</gene>
<dbReference type="PANTHER" id="PTHR31500:SF18">
    <property type="entry name" value="AT-HOOK MOTIF NUCLEAR-LOCALIZED PROTEIN 3"/>
    <property type="match status" value="1"/>
</dbReference>
<evidence type="ECO:0000256" key="3">
    <source>
        <dbReference type="ARBA" id="ARBA00023125"/>
    </source>
</evidence>
<evidence type="ECO:0000259" key="8">
    <source>
        <dbReference type="PROSITE" id="PS51742"/>
    </source>
</evidence>
<feature type="domain" description="PPC" evidence="8">
    <location>
        <begin position="1"/>
        <end position="133"/>
    </location>
</feature>
<dbReference type="EMBL" id="CAUOFW020000692">
    <property type="protein sequence ID" value="CAK9135179.1"/>
    <property type="molecule type" value="Genomic_DNA"/>
</dbReference>
<feature type="region of interest" description="Disordered" evidence="7">
    <location>
        <begin position="129"/>
        <end position="193"/>
    </location>
</feature>
<dbReference type="PROSITE" id="PS51742">
    <property type="entry name" value="PPC"/>
    <property type="match status" value="1"/>
</dbReference>
<dbReference type="CDD" id="cd11378">
    <property type="entry name" value="DUF296"/>
    <property type="match status" value="1"/>
</dbReference>
<dbReference type="InterPro" id="IPR005175">
    <property type="entry name" value="PPC_dom"/>
</dbReference>
<dbReference type="FunFam" id="3.30.1330.80:FF:000003">
    <property type="entry name" value="AT-hook motif nuclear-localized protein 1-like"/>
    <property type="match status" value="1"/>
</dbReference>
<dbReference type="Pfam" id="PF03479">
    <property type="entry name" value="PCC"/>
    <property type="match status" value="1"/>
</dbReference>
<evidence type="ECO:0000256" key="2">
    <source>
        <dbReference type="ARBA" id="ARBA00023015"/>
    </source>
</evidence>
<comment type="subcellular location">
    <subcellularLocation>
        <location evidence="1 6">Nucleus</location>
    </subcellularLocation>
</comment>
<dbReference type="Proteomes" id="UP001642360">
    <property type="component" value="Unassembled WGS sequence"/>
</dbReference>
<dbReference type="GO" id="GO:0003680">
    <property type="term" value="F:minor groove of adenine-thymine-rich DNA binding"/>
    <property type="evidence" value="ECO:0007669"/>
    <property type="project" value="UniProtKB-UniRule"/>
</dbReference>
<evidence type="ECO:0000256" key="6">
    <source>
        <dbReference type="RuleBase" id="RU367031"/>
    </source>
</evidence>
<name>A0ABC8QR43_9AQUA</name>
<dbReference type="GO" id="GO:0005634">
    <property type="term" value="C:nucleus"/>
    <property type="evidence" value="ECO:0007669"/>
    <property type="project" value="UniProtKB-SubCell"/>
</dbReference>
<evidence type="ECO:0000256" key="7">
    <source>
        <dbReference type="SAM" id="MobiDB-lite"/>
    </source>
</evidence>
<protein>
    <recommendedName>
        <fullName evidence="6">AT-hook motif nuclear-localized protein</fullName>
    </recommendedName>
</protein>
<comment type="function">
    <text evidence="6">Transcription factor that specifically binds AT-rich DNA sequences related to the nuclear matrix attachment regions (MARs).</text>
</comment>
<keyword evidence="10" id="KW-1185">Reference proteome</keyword>
<comment type="caution">
    <text evidence="9">The sequence shown here is derived from an EMBL/GenBank/DDBJ whole genome shotgun (WGS) entry which is preliminary data.</text>
</comment>
<evidence type="ECO:0000256" key="4">
    <source>
        <dbReference type="ARBA" id="ARBA00023163"/>
    </source>
</evidence>
<dbReference type="SUPFAM" id="SSF117856">
    <property type="entry name" value="AF0104/ALDC/Ptd012-like"/>
    <property type="match status" value="1"/>
</dbReference>
<evidence type="ECO:0000313" key="10">
    <source>
        <dbReference type="Proteomes" id="UP001642360"/>
    </source>
</evidence>
<comment type="domain">
    <text evidence="6">The PPC domain mediates interactions between AHL proteins.</text>
</comment>
<accession>A0ABC8QR43</accession>
<dbReference type="AlphaFoldDB" id="A0ABC8QR43"/>
<keyword evidence="3 6" id="KW-0238">DNA-binding</keyword>
<keyword evidence="5 6" id="KW-0539">Nucleus</keyword>
<sequence length="193" mass="19894">MIQDVSMKIMAFSQQGSRAICVLSANGAISNVTLRQPNSSGGTLTYEGRFEILSLTGSYMPTDNGGTKSRSGGMSVSLAGPDGRVLGGGLAGLLVAAGPVQVVLGSFLPGHQQEQKPKKQRFEHTAAFTLTPANRLSEGGSEGAYSGPKPTFTTSSSFHEDNPASLNSMNGSKISASENNVSLSGGEPKDPSQ</sequence>
<reference evidence="9 10" key="1">
    <citation type="submission" date="2024-02" db="EMBL/GenBank/DDBJ databases">
        <authorList>
            <person name="Vignale AGUSTIN F."/>
            <person name="Sosa J E."/>
            <person name="Modenutti C."/>
        </authorList>
    </citation>
    <scope>NUCLEOTIDE SEQUENCE [LARGE SCALE GENOMIC DNA]</scope>
</reference>
<proteinExistence type="predicted"/>
<dbReference type="Gene3D" id="3.30.1330.80">
    <property type="entry name" value="Hypothetical protein, similar to alpha- acetolactate decarboxylase, domain 2"/>
    <property type="match status" value="1"/>
</dbReference>
<evidence type="ECO:0000256" key="1">
    <source>
        <dbReference type="ARBA" id="ARBA00004123"/>
    </source>
</evidence>
<dbReference type="InterPro" id="IPR039605">
    <property type="entry name" value="AHL"/>
</dbReference>
<dbReference type="PANTHER" id="PTHR31500">
    <property type="entry name" value="AT-HOOK MOTIF NUCLEAR-LOCALIZED PROTEIN 9"/>
    <property type="match status" value="1"/>
</dbReference>